<dbReference type="RefSeq" id="WP_151647859.1">
    <property type="nucleotide sequence ID" value="NZ_CP044543.1"/>
</dbReference>
<proteinExistence type="predicted"/>
<evidence type="ECO:0000256" key="1">
    <source>
        <dbReference type="SAM" id="SignalP"/>
    </source>
</evidence>
<accession>A0A5P6P8Y9</accession>
<keyword evidence="1" id="KW-0732">Signal</keyword>
<name>A0A5P6P8Y9_9BRAD</name>
<evidence type="ECO:0000313" key="2">
    <source>
        <dbReference type="EMBL" id="QFI74857.1"/>
    </source>
</evidence>
<dbReference type="AlphaFoldDB" id="A0A5P6P8Y9"/>
<protein>
    <submittedName>
        <fullName evidence="2">Uncharacterized protein</fullName>
    </submittedName>
</protein>
<dbReference type="OrthoDB" id="8255876at2"/>
<sequence length="102" mass="11229">MNYGSVRTAALAFTLLSTVSAGAATSSRCHMEVLSSEELPYALVGDWLLKATVRITYPHGPSAISTFVKSAPWQTTLRRGDNFSFDCERLKDLWTTSLTPTR</sequence>
<feature type="signal peptide" evidence="1">
    <location>
        <begin position="1"/>
        <end position="23"/>
    </location>
</feature>
<reference evidence="3" key="1">
    <citation type="submission" date="2019-10" db="EMBL/GenBank/DDBJ databases">
        <title>Complete Genome Sequence of Bradyrhizobium betae type strain PL7HG1T.</title>
        <authorList>
            <person name="Bromfield E.S.P."/>
            <person name="Cloutier S."/>
        </authorList>
    </citation>
    <scope>NUCLEOTIDE SEQUENCE [LARGE SCALE GENOMIC DNA]</scope>
    <source>
        <strain evidence="3">PL7HG1</strain>
    </source>
</reference>
<dbReference type="EMBL" id="CP044543">
    <property type="protein sequence ID" value="QFI74857.1"/>
    <property type="molecule type" value="Genomic_DNA"/>
</dbReference>
<organism evidence="2 3">
    <name type="scientific">Bradyrhizobium betae</name>
    <dbReference type="NCBI Taxonomy" id="244734"/>
    <lineage>
        <taxon>Bacteria</taxon>
        <taxon>Pseudomonadati</taxon>
        <taxon>Pseudomonadota</taxon>
        <taxon>Alphaproteobacteria</taxon>
        <taxon>Hyphomicrobiales</taxon>
        <taxon>Nitrobacteraceae</taxon>
        <taxon>Bradyrhizobium</taxon>
    </lineage>
</organism>
<evidence type="ECO:0000313" key="3">
    <source>
        <dbReference type="Proteomes" id="UP000325641"/>
    </source>
</evidence>
<dbReference type="Proteomes" id="UP000325641">
    <property type="component" value="Chromosome"/>
</dbReference>
<feature type="chain" id="PRO_5024909948" evidence="1">
    <location>
        <begin position="24"/>
        <end position="102"/>
    </location>
</feature>
<dbReference type="KEGG" id="bbet:F8237_22100"/>
<gene>
    <name evidence="2" type="ORF">F8237_22100</name>
</gene>